<dbReference type="EMBL" id="MU005613">
    <property type="protein sequence ID" value="KAF2678272.1"/>
    <property type="molecule type" value="Genomic_DNA"/>
</dbReference>
<proteinExistence type="predicted"/>
<feature type="region of interest" description="Disordered" evidence="1">
    <location>
        <begin position="411"/>
        <end position="436"/>
    </location>
</feature>
<feature type="region of interest" description="Disordered" evidence="1">
    <location>
        <begin position="34"/>
        <end position="56"/>
    </location>
</feature>
<feature type="region of interest" description="Disordered" evidence="1">
    <location>
        <begin position="442"/>
        <end position="461"/>
    </location>
</feature>
<dbReference type="Proteomes" id="UP000799291">
    <property type="component" value="Unassembled WGS sequence"/>
</dbReference>
<keyword evidence="3" id="KW-1185">Reference proteome</keyword>
<gene>
    <name evidence="2" type="ORF">K458DRAFT_446491</name>
</gene>
<organism evidence="2 3">
    <name type="scientific">Lentithecium fluviatile CBS 122367</name>
    <dbReference type="NCBI Taxonomy" id="1168545"/>
    <lineage>
        <taxon>Eukaryota</taxon>
        <taxon>Fungi</taxon>
        <taxon>Dikarya</taxon>
        <taxon>Ascomycota</taxon>
        <taxon>Pezizomycotina</taxon>
        <taxon>Dothideomycetes</taxon>
        <taxon>Pleosporomycetidae</taxon>
        <taxon>Pleosporales</taxon>
        <taxon>Massarineae</taxon>
        <taxon>Lentitheciaceae</taxon>
        <taxon>Lentithecium</taxon>
    </lineage>
</organism>
<dbReference type="OrthoDB" id="3231004at2759"/>
<evidence type="ECO:0000313" key="3">
    <source>
        <dbReference type="Proteomes" id="UP000799291"/>
    </source>
</evidence>
<evidence type="ECO:0000313" key="2">
    <source>
        <dbReference type="EMBL" id="KAF2678272.1"/>
    </source>
</evidence>
<accession>A0A6G1IJ71</accession>
<dbReference type="AlphaFoldDB" id="A0A6G1IJ71"/>
<evidence type="ECO:0000256" key="1">
    <source>
        <dbReference type="SAM" id="MobiDB-lite"/>
    </source>
</evidence>
<reference evidence="2" key="1">
    <citation type="journal article" date="2020" name="Stud. Mycol.">
        <title>101 Dothideomycetes genomes: a test case for predicting lifestyles and emergence of pathogens.</title>
        <authorList>
            <person name="Haridas S."/>
            <person name="Albert R."/>
            <person name="Binder M."/>
            <person name="Bloem J."/>
            <person name="Labutti K."/>
            <person name="Salamov A."/>
            <person name="Andreopoulos B."/>
            <person name="Baker S."/>
            <person name="Barry K."/>
            <person name="Bills G."/>
            <person name="Bluhm B."/>
            <person name="Cannon C."/>
            <person name="Castanera R."/>
            <person name="Culley D."/>
            <person name="Daum C."/>
            <person name="Ezra D."/>
            <person name="Gonzalez J."/>
            <person name="Henrissat B."/>
            <person name="Kuo A."/>
            <person name="Liang C."/>
            <person name="Lipzen A."/>
            <person name="Lutzoni F."/>
            <person name="Magnuson J."/>
            <person name="Mondo S."/>
            <person name="Nolan M."/>
            <person name="Ohm R."/>
            <person name="Pangilinan J."/>
            <person name="Park H.-J."/>
            <person name="Ramirez L."/>
            <person name="Alfaro M."/>
            <person name="Sun H."/>
            <person name="Tritt A."/>
            <person name="Yoshinaga Y."/>
            <person name="Zwiers L.-H."/>
            <person name="Turgeon B."/>
            <person name="Goodwin S."/>
            <person name="Spatafora J."/>
            <person name="Crous P."/>
            <person name="Grigoriev I."/>
        </authorList>
    </citation>
    <scope>NUCLEOTIDE SEQUENCE</scope>
    <source>
        <strain evidence="2">CBS 122367</strain>
    </source>
</reference>
<protein>
    <recommendedName>
        <fullName evidence="4">Jacalin-type lectin domain-containing protein</fullName>
    </recommendedName>
</protein>
<name>A0A6G1IJ71_9PLEO</name>
<feature type="compositionally biased region" description="Polar residues" evidence="1">
    <location>
        <begin position="444"/>
        <end position="461"/>
    </location>
</feature>
<evidence type="ECO:0008006" key="4">
    <source>
        <dbReference type="Google" id="ProtNLM"/>
    </source>
</evidence>
<sequence length="803" mass="87616">MSLTAPYTNAMRIGQGFNTYTQEIRLEDAVRIGSGKSKDSKESATPLSPPVTPNTSAAVAPLGDIPVVAINGVQASGAETSSVATPPGTPGRDMVGSALDVISEPNGELPFEIAAGPTPTTSQSVTYSTRAIENVSDIMDALNISTSMSIKYGTIHGNGNASFVNETKVLDSELNYVVSVIVNNDAQAATEEMVFQDISGLPLDRFTEVYGDSFISGFTEGGEFNAVISIKLNDKSKFRSVKQAVDVQLAVGPPTLEIGASEAVAKEHSEALRNTEISISVNWVGGGEIKKPKVPWTIQSVVSVANAFPSMVSRSSARTQAILTRYTSLRSFQAWKWSRLLEERRIWESDPRNQKGGENNKSGKERYEEPVIILNYVPCSLYTAELFDALMNYKKLWKRIGEILQNPSQYKLRSAPQKKGTKALEGKPANKNISPLLTKDLSKQGATTSPTSAENSSPCQDNSITLLGMERAFTFAVEEGATGWNLLEHNARQDPIPPEPVALNEAKLLCREAMTLITEEASRLVDHPHLAYAEYDPKTKSTRMKRPNYAYPEVLKERLPIPIHNDILSDLSTDGAYLKTAAYAHSSTIWFEPDMVGDPKATDAELTQKFGVGGKYEDFSTLELTEPHGSTGANPLRRIALHRYTLSSFKSWLSTTGLKQAENAIGAIGLARIHDNSAEAESDGCNRHLGHLHRSDDSTDFKILELGNVDVTKIEVAYVPGSGYIAGITFFDQIDGQHTERLRWKQWEGKEPQGLVRVVNEPPDRGDGTVWQFVGLAGSWVDTLGKGHLLARVSGIWKKVGDE</sequence>